<dbReference type="CDD" id="cd00117">
    <property type="entry name" value="TFP"/>
    <property type="match status" value="1"/>
</dbReference>
<dbReference type="AlphaFoldDB" id="A0A7M7KNY3"/>
<keyword evidence="3" id="KW-1185">Reference proteome</keyword>
<evidence type="ECO:0000256" key="1">
    <source>
        <dbReference type="SAM" id="SignalP"/>
    </source>
</evidence>
<dbReference type="EnsemblMetazoa" id="XM_022812822">
    <property type="protein sequence ID" value="XP_022668557"/>
    <property type="gene ID" value="LOC111253449"/>
</dbReference>
<keyword evidence="1" id="KW-0732">Signal</keyword>
<name>A0A7M7KNY3_VARDE</name>
<organism evidence="2 3">
    <name type="scientific">Varroa destructor</name>
    <name type="common">Honeybee mite</name>
    <dbReference type="NCBI Taxonomy" id="109461"/>
    <lineage>
        <taxon>Eukaryota</taxon>
        <taxon>Metazoa</taxon>
        <taxon>Ecdysozoa</taxon>
        <taxon>Arthropoda</taxon>
        <taxon>Chelicerata</taxon>
        <taxon>Arachnida</taxon>
        <taxon>Acari</taxon>
        <taxon>Parasitiformes</taxon>
        <taxon>Mesostigmata</taxon>
        <taxon>Gamasina</taxon>
        <taxon>Dermanyssoidea</taxon>
        <taxon>Varroidae</taxon>
        <taxon>Varroa</taxon>
    </lineage>
</organism>
<protein>
    <submittedName>
        <fullName evidence="2">Uncharacterized protein</fullName>
    </submittedName>
</protein>
<evidence type="ECO:0000313" key="3">
    <source>
        <dbReference type="Proteomes" id="UP000594260"/>
    </source>
</evidence>
<dbReference type="KEGG" id="vde:111253449"/>
<proteinExistence type="predicted"/>
<dbReference type="OMA" id="CESTCEV"/>
<evidence type="ECO:0000313" key="2">
    <source>
        <dbReference type="EnsemblMetazoa" id="XP_022668557"/>
    </source>
</evidence>
<accession>A0A7M7KNY3</accession>
<dbReference type="RefSeq" id="XP_022668557.1">
    <property type="nucleotide sequence ID" value="XM_022812822.1"/>
</dbReference>
<dbReference type="Proteomes" id="UP000594260">
    <property type="component" value="Unplaced"/>
</dbReference>
<dbReference type="GeneID" id="111253449"/>
<dbReference type="OrthoDB" id="6490486at2759"/>
<feature type="signal peptide" evidence="1">
    <location>
        <begin position="1"/>
        <end position="25"/>
    </location>
</feature>
<reference evidence="2" key="1">
    <citation type="submission" date="2021-01" db="UniProtKB">
        <authorList>
            <consortium name="EnsemblMetazoa"/>
        </authorList>
    </citation>
    <scope>IDENTIFICATION</scope>
</reference>
<feature type="chain" id="PRO_5029587164" evidence="1">
    <location>
        <begin position="26"/>
        <end position="134"/>
    </location>
</feature>
<dbReference type="InParanoid" id="A0A7M7KNY3"/>
<sequence>MAPEWKLLLLTLQTLPILLRHNAKAHEGEGRSFGGARVQCYTCDVDFSVDRYDANDSCLVGLGSKDTVSCSSNSNYCKVDVARLNGVLVAFSRKCSNVCAPSCSEKGFGINRETCTYCCRSNPSCGENRKQVAA</sequence>